<protein>
    <recommendedName>
        <fullName evidence="2">Septin-type G domain-containing protein</fullName>
    </recommendedName>
</protein>
<dbReference type="InterPro" id="IPR027417">
    <property type="entry name" value="P-loop_NTPase"/>
</dbReference>
<proteinExistence type="predicted"/>
<feature type="region of interest" description="Disordered" evidence="1">
    <location>
        <begin position="161"/>
        <end position="205"/>
    </location>
</feature>
<dbReference type="InterPro" id="IPR025662">
    <property type="entry name" value="Sigma_54_int_dom_ATP-bd_1"/>
</dbReference>
<dbReference type="PANTHER" id="PTHR32046:SF11">
    <property type="entry name" value="IMMUNE-ASSOCIATED NUCLEOTIDE-BINDING PROTEIN 10-LIKE"/>
    <property type="match status" value="1"/>
</dbReference>
<evidence type="ECO:0000313" key="3">
    <source>
        <dbReference type="EMBL" id="EFO61078.1"/>
    </source>
</evidence>
<dbReference type="EMBL" id="ACVC01000388">
    <property type="protein sequence ID" value="EFO61078.1"/>
    <property type="molecule type" value="Genomic_DNA"/>
</dbReference>
<dbReference type="GO" id="GO:0005525">
    <property type="term" value="F:GTP binding"/>
    <property type="evidence" value="ECO:0007669"/>
    <property type="project" value="InterPro"/>
</dbReference>
<dbReference type="VEuPathDB" id="GiardiaDB:GLP15_2818"/>
<evidence type="ECO:0000259" key="2">
    <source>
        <dbReference type="PROSITE" id="PS51719"/>
    </source>
</evidence>
<dbReference type="PROSITE" id="PS51719">
    <property type="entry name" value="G_SEPTIN"/>
    <property type="match status" value="1"/>
</dbReference>
<evidence type="ECO:0000256" key="1">
    <source>
        <dbReference type="SAM" id="MobiDB-lite"/>
    </source>
</evidence>
<accession>E1F8Y7</accession>
<feature type="compositionally biased region" description="Polar residues" evidence="1">
    <location>
        <begin position="188"/>
        <end position="205"/>
    </location>
</feature>
<comment type="caution">
    <text evidence="3">The sequence shown here is derived from an EMBL/GenBank/DDBJ whole genome shotgun (WGS) entry which is preliminary data.</text>
</comment>
<feature type="domain" description="Septin-type G" evidence="2">
    <location>
        <begin position="236"/>
        <end position="336"/>
    </location>
</feature>
<dbReference type="PROSITE" id="PS00675">
    <property type="entry name" value="SIGMA54_INTERACT_1"/>
    <property type="match status" value="1"/>
</dbReference>
<dbReference type="OrthoDB" id="2386367at2759"/>
<gene>
    <name evidence="3" type="ORF">GLP15_2818</name>
</gene>
<dbReference type="InterPro" id="IPR030379">
    <property type="entry name" value="G_SEPTIN_dom"/>
</dbReference>
<name>E1F8Y7_GIAIA</name>
<dbReference type="Gene3D" id="3.40.50.300">
    <property type="entry name" value="P-loop containing nucleotide triphosphate hydrolases"/>
    <property type="match status" value="1"/>
</dbReference>
<dbReference type="PANTHER" id="PTHR32046">
    <property type="entry name" value="G DOMAIN-CONTAINING PROTEIN"/>
    <property type="match status" value="1"/>
</dbReference>
<dbReference type="AlphaFoldDB" id="E1F8Y7"/>
<dbReference type="SUPFAM" id="SSF52540">
    <property type="entry name" value="P-loop containing nucleoside triphosphate hydrolases"/>
    <property type="match status" value="1"/>
</dbReference>
<dbReference type="Proteomes" id="UP000008974">
    <property type="component" value="Unassembled WGS sequence"/>
</dbReference>
<feature type="compositionally biased region" description="Basic residues" evidence="1">
    <location>
        <begin position="169"/>
        <end position="185"/>
    </location>
</feature>
<sequence length="336" mass="36602">MPSAVPPNRVGDAPSTKAIQRPAVPKRFPTLRGIFSENLDLSLSDREDLIIEWVVRILRKLKEGYDGEPSVCCMNLSLDTITLKGKEIVLEMELLRDRNFSQIQGNNLRSLAVLIYEAYTEEKPVDYDKLRKLRHMLPEKLKGCVEKCGCGTVDEVLKELGSSIDKPPKPRSKSKHSGSGRRHGSTHASKSYEASTLPPNTPSFSSVTDVSNALTAASANCLSVEPSVFGPTRAAPTREISILLIGESGVGKSTLINTFWLCSQFSDPSAIPLADTRWPIPVSFVFDGVEISGGENGTDALGDSATQAPQDYYFNYILNGLPVRICVIDTPGMGDT</sequence>
<organism evidence="3 4">
    <name type="scientific">Giardia intestinalis (strain P15)</name>
    <name type="common">Giardia lamblia</name>
    <dbReference type="NCBI Taxonomy" id="658858"/>
    <lineage>
        <taxon>Eukaryota</taxon>
        <taxon>Metamonada</taxon>
        <taxon>Diplomonadida</taxon>
        <taxon>Hexamitidae</taxon>
        <taxon>Giardiinae</taxon>
        <taxon>Giardia</taxon>
    </lineage>
</organism>
<evidence type="ECO:0000313" key="4">
    <source>
        <dbReference type="Proteomes" id="UP000008974"/>
    </source>
</evidence>
<reference evidence="3 4" key="1">
    <citation type="journal article" date="2010" name="BMC Genomics">
        <title>Genome analysis and comparative genomics of a Giardia intestinalis assemblage E isolate.</title>
        <authorList>
            <person name="Jerlstrom-Hultqvist J."/>
            <person name="Franzen O."/>
            <person name="Ankarklev J."/>
            <person name="Xu F."/>
            <person name="Nohynkova E."/>
            <person name="Andersson J.O."/>
            <person name="Svard S.G."/>
            <person name="Andersson B."/>
        </authorList>
    </citation>
    <scope>NUCLEOTIDE SEQUENCE [LARGE SCALE GENOMIC DNA]</scope>
    <source>
        <strain evidence="3 4">P15</strain>
    </source>
</reference>